<dbReference type="Proteomes" id="UP000199656">
    <property type="component" value="Unassembled WGS sequence"/>
</dbReference>
<dbReference type="STRING" id="408074.SAMN05660909_00078"/>
<protein>
    <submittedName>
        <fullName evidence="2">Uncharacterized protein</fullName>
    </submittedName>
</protein>
<dbReference type="RefSeq" id="WP_089757466.1">
    <property type="nucleotide sequence ID" value="NZ_BKAT01000015.1"/>
</dbReference>
<dbReference type="Pfam" id="PF21813">
    <property type="entry name" value="DUF6882"/>
    <property type="match status" value="1"/>
</dbReference>
<organism evidence="2 3">
    <name type="scientific">Chitinophaga terrae</name>
    <name type="common">ex Kim and Jung 2007</name>
    <dbReference type="NCBI Taxonomy" id="408074"/>
    <lineage>
        <taxon>Bacteria</taxon>
        <taxon>Pseudomonadati</taxon>
        <taxon>Bacteroidota</taxon>
        <taxon>Chitinophagia</taxon>
        <taxon>Chitinophagales</taxon>
        <taxon>Chitinophagaceae</taxon>
        <taxon>Chitinophaga</taxon>
    </lineage>
</organism>
<evidence type="ECO:0000313" key="3">
    <source>
        <dbReference type="Proteomes" id="UP000199656"/>
    </source>
</evidence>
<dbReference type="OrthoDB" id="7859927at2"/>
<dbReference type="EMBL" id="FNRL01000001">
    <property type="protein sequence ID" value="SDZ90636.1"/>
    <property type="molecule type" value="Genomic_DNA"/>
</dbReference>
<keyword evidence="3" id="KW-1185">Reference proteome</keyword>
<dbReference type="InterPro" id="IPR049249">
    <property type="entry name" value="DUF6882"/>
</dbReference>
<gene>
    <name evidence="2" type="ORF">SAMN05660909_00078</name>
</gene>
<feature type="region of interest" description="Disordered" evidence="1">
    <location>
        <begin position="1"/>
        <end position="23"/>
    </location>
</feature>
<reference evidence="3" key="1">
    <citation type="submission" date="2016-10" db="EMBL/GenBank/DDBJ databases">
        <authorList>
            <person name="Varghese N."/>
            <person name="Submissions S."/>
        </authorList>
    </citation>
    <scope>NUCLEOTIDE SEQUENCE [LARGE SCALE GENOMIC DNA]</scope>
    <source>
        <strain evidence="3">DSM 23920</strain>
    </source>
</reference>
<evidence type="ECO:0000313" key="2">
    <source>
        <dbReference type="EMBL" id="SDZ90636.1"/>
    </source>
</evidence>
<proteinExistence type="predicted"/>
<sequence length="241" mass="26960">MSFFKNLFGKEEPSTTGTPVNFQEPGRSAQELTEQYAAWGLDKQHNLSEVIGDNSWNIDLDKGELSFGDNLSFPVQVLGTFSHSSETWLWAWANTGSNIPPQLLEQALQLKKHGEQYDIPMFKNQTFDATVNDLHLIGMIASGIFNSSAYYAADYGQGILLVTLRSEIIDKADRSDAARITTVFPQIISFFEMNHLNAFKNYVERRGYTVSTRDNQVTAVKDGTTITATFDEVGRLTNLKA</sequence>
<accession>A0A1H3WU14</accession>
<evidence type="ECO:0000256" key="1">
    <source>
        <dbReference type="SAM" id="MobiDB-lite"/>
    </source>
</evidence>
<dbReference type="AlphaFoldDB" id="A0A1H3WU14"/>
<name>A0A1H3WU14_9BACT</name>